<evidence type="ECO:0000256" key="1">
    <source>
        <dbReference type="SAM" id="MobiDB-lite"/>
    </source>
</evidence>
<comment type="caution">
    <text evidence="2">The sequence shown here is derived from an EMBL/GenBank/DDBJ whole genome shotgun (WGS) entry which is preliminary data.</text>
</comment>
<dbReference type="RefSeq" id="XP_041167952.1">
    <property type="nucleotide sequence ID" value="XM_041305496.1"/>
</dbReference>
<feature type="compositionally biased region" description="Polar residues" evidence="1">
    <location>
        <begin position="55"/>
        <end position="67"/>
    </location>
</feature>
<feature type="region of interest" description="Disordered" evidence="1">
    <location>
        <begin position="53"/>
        <end position="84"/>
    </location>
</feature>
<protein>
    <submittedName>
        <fullName evidence="2">Uncharacterized protein</fullName>
    </submittedName>
</protein>
<name>A0A9P7E471_9AGAM</name>
<dbReference type="EMBL" id="JABBWE010000001">
    <property type="protein sequence ID" value="KAG1810287.1"/>
    <property type="molecule type" value="Genomic_DNA"/>
</dbReference>
<sequence length="137" mass="14545">MKDKDLTSIKTLSQTIHPYPSTPHLASQSCCIGSKYFSSNILPDDNNMDLLMTTLPDTPSPESLQSPPDTPTPASHKIPVPSPPDDLLIMQEFCVTSSMESPAAGITQNGLAESIHAPSSSANQTITILSSPTSSHI</sequence>
<evidence type="ECO:0000313" key="3">
    <source>
        <dbReference type="Proteomes" id="UP000719766"/>
    </source>
</evidence>
<organism evidence="2 3">
    <name type="scientific">Suillus plorans</name>
    <dbReference type="NCBI Taxonomy" id="116603"/>
    <lineage>
        <taxon>Eukaryota</taxon>
        <taxon>Fungi</taxon>
        <taxon>Dikarya</taxon>
        <taxon>Basidiomycota</taxon>
        <taxon>Agaricomycotina</taxon>
        <taxon>Agaricomycetes</taxon>
        <taxon>Agaricomycetidae</taxon>
        <taxon>Boletales</taxon>
        <taxon>Suillineae</taxon>
        <taxon>Suillaceae</taxon>
        <taxon>Suillus</taxon>
    </lineage>
</organism>
<accession>A0A9P7E471</accession>
<proteinExistence type="predicted"/>
<dbReference type="AlphaFoldDB" id="A0A9P7E471"/>
<keyword evidence="3" id="KW-1185">Reference proteome</keyword>
<gene>
    <name evidence="2" type="ORF">HD556DRAFT_1436001</name>
</gene>
<dbReference type="OrthoDB" id="2683139at2759"/>
<reference evidence="2" key="1">
    <citation type="journal article" date="2020" name="New Phytol.">
        <title>Comparative genomics reveals dynamic genome evolution in host specialist ectomycorrhizal fungi.</title>
        <authorList>
            <person name="Lofgren L.A."/>
            <person name="Nguyen N.H."/>
            <person name="Vilgalys R."/>
            <person name="Ruytinx J."/>
            <person name="Liao H.L."/>
            <person name="Branco S."/>
            <person name="Kuo A."/>
            <person name="LaButti K."/>
            <person name="Lipzen A."/>
            <person name="Andreopoulos W."/>
            <person name="Pangilinan J."/>
            <person name="Riley R."/>
            <person name="Hundley H."/>
            <person name="Na H."/>
            <person name="Barry K."/>
            <person name="Grigoriev I.V."/>
            <person name="Stajich J.E."/>
            <person name="Kennedy P.G."/>
        </authorList>
    </citation>
    <scope>NUCLEOTIDE SEQUENCE</scope>
    <source>
        <strain evidence="2">S12</strain>
    </source>
</reference>
<dbReference type="GeneID" id="64599260"/>
<evidence type="ECO:0000313" key="2">
    <source>
        <dbReference type="EMBL" id="KAG1810287.1"/>
    </source>
</evidence>
<dbReference type="PROSITE" id="PS51257">
    <property type="entry name" value="PROKAR_LIPOPROTEIN"/>
    <property type="match status" value="1"/>
</dbReference>
<dbReference type="Proteomes" id="UP000719766">
    <property type="component" value="Unassembled WGS sequence"/>
</dbReference>